<proteinExistence type="predicted"/>
<keyword evidence="2 5" id="KW-0812">Transmembrane</keyword>
<keyword evidence="3 5" id="KW-1133">Transmembrane helix</keyword>
<dbReference type="PANTHER" id="PTHR23507:SF1">
    <property type="entry name" value="FI18259P1-RELATED"/>
    <property type="match status" value="1"/>
</dbReference>
<dbReference type="GO" id="GO:0016020">
    <property type="term" value="C:membrane"/>
    <property type="evidence" value="ECO:0007669"/>
    <property type="project" value="UniProtKB-SubCell"/>
</dbReference>
<feature type="transmembrane region" description="Helical" evidence="5">
    <location>
        <begin position="224"/>
        <end position="244"/>
    </location>
</feature>
<evidence type="ECO:0000256" key="3">
    <source>
        <dbReference type="ARBA" id="ARBA00022989"/>
    </source>
</evidence>
<feature type="transmembrane region" description="Helical" evidence="5">
    <location>
        <begin position="197"/>
        <end position="218"/>
    </location>
</feature>
<evidence type="ECO:0008006" key="8">
    <source>
        <dbReference type="Google" id="ProtNLM"/>
    </source>
</evidence>
<evidence type="ECO:0000256" key="2">
    <source>
        <dbReference type="ARBA" id="ARBA00022692"/>
    </source>
</evidence>
<sequence>MKQECQEEKTPLLKANNKSCSDNPKSGFSKILLYITSITVEPIVLLQSLGRGFEGVFLTNIWVDKVCEVQLNYSAEVCHNIDSGDYPEEQDEVQRIVNLYQIYRHWIEYLPATFAVIALGVLSDAKGRRLSLLIPMFGCFLERVGYLINSYVWSLPPAYLILSYVPKGFSGSLLAVTMGVYTYMSDSTGGRSRTSHMGILVFTGTIALPVGRYLSTIIYDRYGYFGVFLCPFTCEALGLIYAIVRLENHPNKHANNGQQSLSFCEIYSLANFKKLFMVLFRRREHLARPKICGNLAAICVTMFSKGSSSDIVLYTRKKFRWNYYEYTLYSIVESPLQCIGSLFVLPFLSYKLSLEDNMLGFISSCAGIISKVIIGTAPYGWVMYIGSIVMVCGRMTFASSRSALSKLVEPNELGAIFSLVAATETITPMVRHNLAIIFEGKLRMFFYIVFFLEFLIKLIEMCLNNWLLEFP</sequence>
<comment type="caution">
    <text evidence="6">The sequence shown here is derived from an EMBL/GenBank/DDBJ whole genome shotgun (WGS) entry which is preliminary data.</text>
</comment>
<evidence type="ECO:0000256" key="5">
    <source>
        <dbReference type="SAM" id="Phobius"/>
    </source>
</evidence>
<dbReference type="Pfam" id="PF07690">
    <property type="entry name" value="MFS_1"/>
    <property type="match status" value="1"/>
</dbReference>
<organism evidence="6 7">
    <name type="scientific">Meganyctiphanes norvegica</name>
    <name type="common">Northern krill</name>
    <name type="synonym">Thysanopoda norvegica</name>
    <dbReference type="NCBI Taxonomy" id="48144"/>
    <lineage>
        <taxon>Eukaryota</taxon>
        <taxon>Metazoa</taxon>
        <taxon>Ecdysozoa</taxon>
        <taxon>Arthropoda</taxon>
        <taxon>Crustacea</taxon>
        <taxon>Multicrustacea</taxon>
        <taxon>Malacostraca</taxon>
        <taxon>Eumalacostraca</taxon>
        <taxon>Eucarida</taxon>
        <taxon>Euphausiacea</taxon>
        <taxon>Euphausiidae</taxon>
        <taxon>Meganyctiphanes</taxon>
    </lineage>
</organism>
<feature type="transmembrane region" description="Helical" evidence="5">
    <location>
        <begin position="326"/>
        <end position="348"/>
    </location>
</feature>
<reference evidence="6 7" key="1">
    <citation type="submission" date="2024-05" db="EMBL/GenBank/DDBJ databases">
        <authorList>
            <person name="Wallberg A."/>
        </authorList>
    </citation>
    <scope>NUCLEOTIDE SEQUENCE [LARGE SCALE GENOMIC DNA]</scope>
</reference>
<keyword evidence="7" id="KW-1185">Reference proteome</keyword>
<feature type="transmembrane region" description="Helical" evidence="5">
    <location>
        <begin position="106"/>
        <end position="123"/>
    </location>
</feature>
<dbReference type="AlphaFoldDB" id="A0AAV2QU41"/>
<dbReference type="PANTHER" id="PTHR23507">
    <property type="entry name" value="ZGC:174356"/>
    <property type="match status" value="1"/>
</dbReference>
<evidence type="ECO:0000256" key="1">
    <source>
        <dbReference type="ARBA" id="ARBA00004141"/>
    </source>
</evidence>
<protein>
    <recommendedName>
        <fullName evidence="8">Proton-coupled folate transporter</fullName>
    </recommendedName>
</protein>
<dbReference type="InterPro" id="IPR036259">
    <property type="entry name" value="MFS_trans_sf"/>
</dbReference>
<evidence type="ECO:0000313" key="6">
    <source>
        <dbReference type="EMBL" id="CAL4095647.1"/>
    </source>
</evidence>
<evidence type="ECO:0000313" key="7">
    <source>
        <dbReference type="Proteomes" id="UP001497623"/>
    </source>
</evidence>
<dbReference type="Proteomes" id="UP001497623">
    <property type="component" value="Unassembled WGS sequence"/>
</dbReference>
<dbReference type="SUPFAM" id="SSF103473">
    <property type="entry name" value="MFS general substrate transporter"/>
    <property type="match status" value="1"/>
</dbReference>
<evidence type="ECO:0000256" key="4">
    <source>
        <dbReference type="ARBA" id="ARBA00023136"/>
    </source>
</evidence>
<comment type="subcellular location">
    <subcellularLocation>
        <location evidence="1">Membrane</location>
        <topology evidence="1">Multi-pass membrane protein</topology>
    </subcellularLocation>
</comment>
<feature type="transmembrane region" description="Helical" evidence="5">
    <location>
        <begin position="168"/>
        <end position="185"/>
    </location>
</feature>
<feature type="transmembrane region" description="Helical" evidence="5">
    <location>
        <begin position="368"/>
        <end position="392"/>
    </location>
</feature>
<dbReference type="EMBL" id="CAXKWB010009677">
    <property type="protein sequence ID" value="CAL4095647.1"/>
    <property type="molecule type" value="Genomic_DNA"/>
</dbReference>
<dbReference type="InterPro" id="IPR011701">
    <property type="entry name" value="MFS"/>
</dbReference>
<name>A0AAV2QU41_MEGNR</name>
<feature type="transmembrane region" description="Helical" evidence="5">
    <location>
        <begin position="444"/>
        <end position="468"/>
    </location>
</feature>
<accession>A0AAV2QU41</accession>
<dbReference type="GO" id="GO:0022857">
    <property type="term" value="F:transmembrane transporter activity"/>
    <property type="evidence" value="ECO:0007669"/>
    <property type="project" value="InterPro"/>
</dbReference>
<feature type="non-terminal residue" evidence="6">
    <location>
        <position position="471"/>
    </location>
</feature>
<dbReference type="Gene3D" id="1.20.1250.20">
    <property type="entry name" value="MFS general substrate transporter like domains"/>
    <property type="match status" value="1"/>
</dbReference>
<keyword evidence="4 5" id="KW-0472">Membrane</keyword>
<gene>
    <name evidence="6" type="ORF">MNOR_LOCUS15460</name>
</gene>